<dbReference type="Proteomes" id="UP000556026">
    <property type="component" value="Unassembled WGS sequence"/>
</dbReference>
<proteinExistence type="predicted"/>
<evidence type="ECO:0000313" key="2">
    <source>
        <dbReference type="Proteomes" id="UP000556026"/>
    </source>
</evidence>
<evidence type="ECO:0000313" key="1">
    <source>
        <dbReference type="EMBL" id="GFO58319.1"/>
    </source>
</evidence>
<dbReference type="RefSeq" id="WP_183353162.1">
    <property type="nucleotide sequence ID" value="NZ_BLXX01000001.1"/>
</dbReference>
<organism evidence="1 2">
    <name type="scientific">Geomonas silvestris</name>
    <dbReference type="NCBI Taxonomy" id="2740184"/>
    <lineage>
        <taxon>Bacteria</taxon>
        <taxon>Pseudomonadati</taxon>
        <taxon>Thermodesulfobacteriota</taxon>
        <taxon>Desulfuromonadia</taxon>
        <taxon>Geobacterales</taxon>
        <taxon>Geobacteraceae</taxon>
        <taxon>Geomonas</taxon>
    </lineage>
</organism>
<name>A0A6V8MF86_9BACT</name>
<dbReference type="Pfam" id="PF05751">
    <property type="entry name" value="FixH"/>
    <property type="match status" value="1"/>
</dbReference>
<gene>
    <name evidence="1" type="ORF">GMST_06440</name>
</gene>
<protein>
    <recommendedName>
        <fullName evidence="3">Nitrogen fixation protein FixH</fullName>
    </recommendedName>
</protein>
<keyword evidence="2" id="KW-1185">Reference proteome</keyword>
<reference evidence="2" key="1">
    <citation type="submission" date="2020-06" db="EMBL/GenBank/DDBJ databases">
        <title>Draft genomic sequence of Geomonas sp. Red330.</title>
        <authorList>
            <person name="Itoh H."/>
            <person name="Zhenxing X."/>
            <person name="Ushijima N."/>
            <person name="Masuda Y."/>
            <person name="Shiratori Y."/>
            <person name="Senoo K."/>
        </authorList>
    </citation>
    <scope>NUCLEOTIDE SEQUENCE [LARGE SCALE GENOMIC DNA]</scope>
    <source>
        <strain evidence="2">Red330</strain>
    </source>
</reference>
<evidence type="ECO:0008006" key="3">
    <source>
        <dbReference type="Google" id="ProtNLM"/>
    </source>
</evidence>
<dbReference type="InterPro" id="IPR008620">
    <property type="entry name" value="FixH"/>
</dbReference>
<comment type="caution">
    <text evidence="1">The sequence shown here is derived from an EMBL/GenBank/DDBJ whole genome shotgun (WGS) entry which is preliminary data.</text>
</comment>
<dbReference type="AlphaFoldDB" id="A0A6V8MF86"/>
<accession>A0A6V8MF86</accession>
<sequence length="145" mass="15021">MSTPQKTATRWQLALAFLVGLFVVASIASFSIAARRVSPVVDPDYYNHGLNYGAAQAANPGRDWTITPHLEAGALVVAVKDRTGAPVVGGKLLLTAPNLPVLPLAEGDPGLYRAPRPAAAGGQLRGTLSITRGSASASRPVVLID</sequence>
<dbReference type="EMBL" id="BLXX01000001">
    <property type="protein sequence ID" value="GFO58319.1"/>
    <property type="molecule type" value="Genomic_DNA"/>
</dbReference>